<gene>
    <name evidence="1" type="ORF">L1987_17359</name>
</gene>
<evidence type="ECO:0000313" key="2">
    <source>
        <dbReference type="Proteomes" id="UP001056120"/>
    </source>
</evidence>
<accession>A0ACB9IX19</accession>
<proteinExistence type="predicted"/>
<protein>
    <submittedName>
        <fullName evidence="1">Uncharacterized protein</fullName>
    </submittedName>
</protein>
<comment type="caution">
    <text evidence="1">The sequence shown here is derived from an EMBL/GenBank/DDBJ whole genome shotgun (WGS) entry which is preliminary data.</text>
</comment>
<keyword evidence="2" id="KW-1185">Reference proteome</keyword>
<evidence type="ECO:0000313" key="1">
    <source>
        <dbReference type="EMBL" id="KAI3812647.1"/>
    </source>
</evidence>
<organism evidence="1 2">
    <name type="scientific">Smallanthus sonchifolius</name>
    <dbReference type="NCBI Taxonomy" id="185202"/>
    <lineage>
        <taxon>Eukaryota</taxon>
        <taxon>Viridiplantae</taxon>
        <taxon>Streptophyta</taxon>
        <taxon>Embryophyta</taxon>
        <taxon>Tracheophyta</taxon>
        <taxon>Spermatophyta</taxon>
        <taxon>Magnoliopsida</taxon>
        <taxon>eudicotyledons</taxon>
        <taxon>Gunneridae</taxon>
        <taxon>Pentapetalae</taxon>
        <taxon>asterids</taxon>
        <taxon>campanulids</taxon>
        <taxon>Asterales</taxon>
        <taxon>Asteraceae</taxon>
        <taxon>Asteroideae</taxon>
        <taxon>Heliantheae alliance</taxon>
        <taxon>Millerieae</taxon>
        <taxon>Smallanthus</taxon>
    </lineage>
</organism>
<name>A0ACB9IX19_9ASTR</name>
<reference evidence="1 2" key="2">
    <citation type="journal article" date="2022" name="Mol. Ecol. Resour.">
        <title>The genomes of chicory, endive, great burdock and yacon provide insights into Asteraceae paleo-polyploidization history and plant inulin production.</title>
        <authorList>
            <person name="Fan W."/>
            <person name="Wang S."/>
            <person name="Wang H."/>
            <person name="Wang A."/>
            <person name="Jiang F."/>
            <person name="Liu H."/>
            <person name="Zhao H."/>
            <person name="Xu D."/>
            <person name="Zhang Y."/>
        </authorList>
    </citation>
    <scope>NUCLEOTIDE SEQUENCE [LARGE SCALE GENOMIC DNA]</scope>
    <source>
        <strain evidence="2">cv. Yunnan</strain>
        <tissue evidence="1">Leaves</tissue>
    </source>
</reference>
<dbReference type="EMBL" id="CM042023">
    <property type="protein sequence ID" value="KAI3812647.1"/>
    <property type="molecule type" value="Genomic_DNA"/>
</dbReference>
<sequence length="238" mass="26914">MPYLNFSTEDFISLPKFSKFVTSVLSRRDDQIEAASLKLSLHGRQFHSVKFLTLNLETIEALSSSVELVSNKPSPFANLRSLKIYPVNIQLKGQTQKKVFVSNEVKNYLLDGSPRASFSLVTREEMKARDATLAQHLMAELWVMLEGDKAKINWDHMRPGKAPTESYWDDLALQSKLVKTKICDIISKLQRIEGLLTKLPTSNRAKMQSSFSSLCAEANLVIKKLDRMVIQCDTRGSC</sequence>
<dbReference type="Proteomes" id="UP001056120">
    <property type="component" value="Linkage Group LG06"/>
</dbReference>
<reference evidence="2" key="1">
    <citation type="journal article" date="2022" name="Mol. Ecol. Resour.">
        <title>The genomes of chicory, endive, great burdock and yacon provide insights into Asteraceae palaeo-polyploidization history and plant inulin production.</title>
        <authorList>
            <person name="Fan W."/>
            <person name="Wang S."/>
            <person name="Wang H."/>
            <person name="Wang A."/>
            <person name="Jiang F."/>
            <person name="Liu H."/>
            <person name="Zhao H."/>
            <person name="Xu D."/>
            <person name="Zhang Y."/>
        </authorList>
    </citation>
    <scope>NUCLEOTIDE SEQUENCE [LARGE SCALE GENOMIC DNA]</scope>
    <source>
        <strain evidence="2">cv. Yunnan</strain>
    </source>
</reference>